<protein>
    <submittedName>
        <fullName evidence="1">Uncharacterized protein</fullName>
    </submittedName>
</protein>
<comment type="caution">
    <text evidence="1">The sequence shown here is derived from an EMBL/GenBank/DDBJ whole genome shotgun (WGS) entry which is preliminary data.</text>
</comment>
<evidence type="ECO:0000313" key="2">
    <source>
        <dbReference type="Proteomes" id="UP001146351"/>
    </source>
</evidence>
<organism evidence="1 2">
    <name type="scientific">Penicillium capsulatum</name>
    <dbReference type="NCBI Taxonomy" id="69766"/>
    <lineage>
        <taxon>Eukaryota</taxon>
        <taxon>Fungi</taxon>
        <taxon>Dikarya</taxon>
        <taxon>Ascomycota</taxon>
        <taxon>Pezizomycotina</taxon>
        <taxon>Eurotiomycetes</taxon>
        <taxon>Eurotiomycetidae</taxon>
        <taxon>Eurotiales</taxon>
        <taxon>Aspergillaceae</taxon>
        <taxon>Penicillium</taxon>
    </lineage>
</organism>
<dbReference type="Proteomes" id="UP001146351">
    <property type="component" value="Unassembled WGS sequence"/>
</dbReference>
<name>A0A9W9ID07_9EURO</name>
<dbReference type="AlphaFoldDB" id="A0A9W9ID07"/>
<reference evidence="1" key="2">
    <citation type="journal article" date="2023" name="IMA Fungus">
        <title>Comparative genomic study of the Penicillium genus elucidates a diverse pangenome and 15 lateral gene transfer events.</title>
        <authorList>
            <person name="Petersen C."/>
            <person name="Sorensen T."/>
            <person name="Nielsen M.R."/>
            <person name="Sondergaard T.E."/>
            <person name="Sorensen J.L."/>
            <person name="Fitzpatrick D.A."/>
            <person name="Frisvad J.C."/>
            <person name="Nielsen K.L."/>
        </authorList>
    </citation>
    <scope>NUCLEOTIDE SEQUENCE</scope>
    <source>
        <strain evidence="1">IBT 21917</strain>
    </source>
</reference>
<accession>A0A9W9ID07</accession>
<keyword evidence="2" id="KW-1185">Reference proteome</keyword>
<reference evidence="1" key="1">
    <citation type="submission" date="2022-11" db="EMBL/GenBank/DDBJ databases">
        <authorList>
            <person name="Petersen C."/>
        </authorList>
    </citation>
    <scope>NUCLEOTIDE SEQUENCE</scope>
    <source>
        <strain evidence="1">IBT 21917</strain>
    </source>
</reference>
<proteinExistence type="predicted"/>
<evidence type="ECO:0000313" key="1">
    <source>
        <dbReference type="EMBL" id="KAJ5173161.1"/>
    </source>
</evidence>
<gene>
    <name evidence="1" type="ORF">N7492_005754</name>
</gene>
<dbReference type="OrthoDB" id="4219547at2759"/>
<dbReference type="EMBL" id="JAPQKO010000003">
    <property type="protein sequence ID" value="KAJ5173161.1"/>
    <property type="molecule type" value="Genomic_DNA"/>
</dbReference>
<sequence>MKSHRGRRILRKILEFFHLSVPCAPVIAPPLYTTDSNVSRPGRALDQPPQYSIDGDTEKVNPLRQDLENHIVQLWKKAYLGLYEIDDSNQYHPRYHYDRLEALCLDAGLTRSFNLGELRIMRPYFSRYGARSGMLALKMFDNLSIPTLQSIIQILEAYENCQAHGHADWVV</sequence>